<dbReference type="Pfam" id="PF00196">
    <property type="entry name" value="GerE"/>
    <property type="match status" value="1"/>
</dbReference>
<dbReference type="InterPro" id="IPR000792">
    <property type="entry name" value="Tscrpt_reg_LuxR_C"/>
</dbReference>
<dbReference type="PANTHER" id="PTHR43214">
    <property type="entry name" value="TWO-COMPONENT RESPONSE REGULATOR"/>
    <property type="match status" value="1"/>
</dbReference>
<keyword evidence="2" id="KW-0238">DNA-binding</keyword>
<dbReference type="SMART" id="SM00448">
    <property type="entry name" value="REC"/>
    <property type="match status" value="1"/>
</dbReference>
<feature type="modified residue" description="4-aspartylphosphate" evidence="3">
    <location>
        <position position="53"/>
    </location>
</feature>
<gene>
    <name evidence="5" type="ORF">DF947_13020</name>
</gene>
<keyword evidence="6" id="KW-1185">Reference proteome</keyword>
<dbReference type="InterPro" id="IPR001789">
    <property type="entry name" value="Sig_transdc_resp-reg_receiver"/>
</dbReference>
<dbReference type="CDD" id="cd17535">
    <property type="entry name" value="REC_NarL-like"/>
    <property type="match status" value="1"/>
</dbReference>
<dbReference type="SUPFAM" id="SSF52172">
    <property type="entry name" value="CheY-like"/>
    <property type="match status" value="1"/>
</dbReference>
<comment type="caution">
    <text evidence="5">The sequence shown here is derived from an EMBL/GenBank/DDBJ whole genome shotgun (WGS) entry which is preliminary data.</text>
</comment>
<dbReference type="InterPro" id="IPR011006">
    <property type="entry name" value="CheY-like_superfamily"/>
</dbReference>
<dbReference type="Proteomes" id="UP000245391">
    <property type="component" value="Unassembled WGS sequence"/>
</dbReference>
<evidence type="ECO:0000313" key="6">
    <source>
        <dbReference type="Proteomes" id="UP000245391"/>
    </source>
</evidence>
<name>A0A317F226_9SPHI</name>
<dbReference type="SUPFAM" id="SSF46894">
    <property type="entry name" value="C-terminal effector domain of the bipartite response regulators"/>
    <property type="match status" value="1"/>
</dbReference>
<evidence type="ECO:0000256" key="1">
    <source>
        <dbReference type="ARBA" id="ARBA00022553"/>
    </source>
</evidence>
<protein>
    <recommendedName>
        <fullName evidence="4">Response regulatory domain-containing protein</fullName>
    </recommendedName>
</protein>
<dbReference type="InterPro" id="IPR016032">
    <property type="entry name" value="Sig_transdc_resp-reg_C-effctor"/>
</dbReference>
<dbReference type="Gene3D" id="3.40.50.2300">
    <property type="match status" value="1"/>
</dbReference>
<dbReference type="GO" id="GO:0003677">
    <property type="term" value="F:DNA binding"/>
    <property type="evidence" value="ECO:0007669"/>
    <property type="project" value="UniProtKB-KW"/>
</dbReference>
<organism evidence="5 6">
    <name type="scientific">Pedobacter paludis</name>
    <dbReference type="NCBI Taxonomy" id="2203212"/>
    <lineage>
        <taxon>Bacteria</taxon>
        <taxon>Pseudomonadati</taxon>
        <taxon>Bacteroidota</taxon>
        <taxon>Sphingobacteriia</taxon>
        <taxon>Sphingobacteriales</taxon>
        <taxon>Sphingobacteriaceae</taxon>
        <taxon>Pedobacter</taxon>
    </lineage>
</organism>
<evidence type="ECO:0000256" key="3">
    <source>
        <dbReference type="PROSITE-ProRule" id="PRU00169"/>
    </source>
</evidence>
<dbReference type="Pfam" id="PF00072">
    <property type="entry name" value="Response_reg"/>
    <property type="match status" value="1"/>
</dbReference>
<dbReference type="OrthoDB" id="9797341at2"/>
<evidence type="ECO:0000313" key="5">
    <source>
        <dbReference type="EMBL" id="PWS31506.1"/>
    </source>
</evidence>
<evidence type="ECO:0000256" key="2">
    <source>
        <dbReference type="ARBA" id="ARBA00023125"/>
    </source>
</evidence>
<accession>A0A317F226</accession>
<sequence length="210" mass="24095">MDISIVEDHKLVAQFLKTSLLQLNFVESVRIYNSATEFLRNLDILKTDLLILDVYLPEVNGLDLVSELRHTKTKAALRIVMFSSLIDRDLINNALERGANGFFPKDISLDELSKMIRLIFNNPLETYLGEGLVRAVSSQKEGFKTDIHLSPIEKRLTKSLETSKTINDIALEMDLSFETVQFYVNQIMRKFEVDSMDQLQFKLVEQGFVC</sequence>
<dbReference type="InterPro" id="IPR039420">
    <property type="entry name" value="WalR-like"/>
</dbReference>
<dbReference type="SMART" id="SM00421">
    <property type="entry name" value="HTH_LUXR"/>
    <property type="match status" value="1"/>
</dbReference>
<dbReference type="PROSITE" id="PS50110">
    <property type="entry name" value="RESPONSE_REGULATORY"/>
    <property type="match status" value="1"/>
</dbReference>
<dbReference type="GO" id="GO:0006355">
    <property type="term" value="P:regulation of DNA-templated transcription"/>
    <property type="evidence" value="ECO:0007669"/>
    <property type="project" value="InterPro"/>
</dbReference>
<evidence type="ECO:0000259" key="4">
    <source>
        <dbReference type="PROSITE" id="PS50110"/>
    </source>
</evidence>
<reference evidence="6" key="1">
    <citation type="submission" date="2018-05" db="EMBL/GenBank/DDBJ databases">
        <title>Pedobacter paludis sp. nov., isolated from wetland soil.</title>
        <authorList>
            <person name="Zhang Y."/>
        </authorList>
    </citation>
    <scope>NUCLEOTIDE SEQUENCE [LARGE SCALE GENOMIC DNA]</scope>
    <source>
        <strain evidence="6">R-8</strain>
    </source>
</reference>
<feature type="domain" description="Response regulatory" evidence="4">
    <location>
        <begin position="2"/>
        <end position="120"/>
    </location>
</feature>
<dbReference type="RefSeq" id="WP_109930430.1">
    <property type="nucleotide sequence ID" value="NZ_QGNY01000004.1"/>
</dbReference>
<dbReference type="EMBL" id="QGNY01000004">
    <property type="protein sequence ID" value="PWS31506.1"/>
    <property type="molecule type" value="Genomic_DNA"/>
</dbReference>
<proteinExistence type="predicted"/>
<dbReference type="InterPro" id="IPR058245">
    <property type="entry name" value="NreC/VraR/RcsB-like_REC"/>
</dbReference>
<dbReference type="GO" id="GO:0000160">
    <property type="term" value="P:phosphorelay signal transduction system"/>
    <property type="evidence" value="ECO:0007669"/>
    <property type="project" value="InterPro"/>
</dbReference>
<dbReference type="AlphaFoldDB" id="A0A317F226"/>
<keyword evidence="1 3" id="KW-0597">Phosphoprotein</keyword>